<proteinExistence type="predicted"/>
<sequence>MARPPAISMHRARGASVPSRRCIRSPGSARRVARSVPVPSGRPRWLSPWPRSRPGPLGPEPARRPGSERPGPLRPPGRSGMHVNLEKVTEHAGPVLRGRAWAHAGPHTLVGVPDKGLQWRQPWTRDSILRATLAWWVVGCKTAEARSGGSGVWGLAVRWPEAVPRCEELRERLLTALGCFCAPRSPTQVTPDSSQRPWACQRSASGGQDVVWQGGGRVHRGQDQGWRGSYLLVEMLKRSGTKNLMKSDTAGWEWHRLLLDNFPG</sequence>
<dbReference type="GeneID" id="110310082"/>
<feature type="compositionally biased region" description="Low complexity" evidence="1">
    <location>
        <begin position="39"/>
        <end position="50"/>
    </location>
</feature>
<gene>
    <name evidence="3 4" type="primary">LOC110310082</name>
</gene>
<dbReference type="Proteomes" id="UP000515126">
    <property type="component" value="Chromosome 15"/>
</dbReference>
<accession>A0A6P5R1P8</accession>
<dbReference type="AlphaFoldDB" id="A0A6P5R1P8"/>
<evidence type="ECO:0000313" key="3">
    <source>
        <dbReference type="RefSeq" id="XP_021038445.1"/>
    </source>
</evidence>
<keyword evidence="2" id="KW-1185">Reference proteome</keyword>
<dbReference type="KEGG" id="mcal:110310082"/>
<evidence type="ECO:0000256" key="1">
    <source>
        <dbReference type="SAM" id="MobiDB-lite"/>
    </source>
</evidence>
<feature type="region of interest" description="Disordered" evidence="1">
    <location>
        <begin position="1"/>
        <end position="81"/>
    </location>
</feature>
<organism evidence="2 3">
    <name type="scientific">Mus caroli</name>
    <name type="common">Ryukyu mouse</name>
    <name type="synonym">Ricefield mouse</name>
    <dbReference type="NCBI Taxonomy" id="10089"/>
    <lineage>
        <taxon>Eukaryota</taxon>
        <taxon>Metazoa</taxon>
        <taxon>Chordata</taxon>
        <taxon>Craniata</taxon>
        <taxon>Vertebrata</taxon>
        <taxon>Euteleostomi</taxon>
        <taxon>Mammalia</taxon>
        <taxon>Eutheria</taxon>
        <taxon>Euarchontoglires</taxon>
        <taxon>Glires</taxon>
        <taxon>Rodentia</taxon>
        <taxon>Myomorpha</taxon>
        <taxon>Muroidea</taxon>
        <taxon>Muridae</taxon>
        <taxon>Murinae</taxon>
        <taxon>Mus</taxon>
        <taxon>Mus</taxon>
    </lineage>
</organism>
<dbReference type="RefSeq" id="XP_029326021.1">
    <property type="nucleotide sequence ID" value="XM_029470161.1"/>
</dbReference>
<evidence type="ECO:0000313" key="4">
    <source>
        <dbReference type="RefSeq" id="XP_029326021.1"/>
    </source>
</evidence>
<evidence type="ECO:0000313" key="2">
    <source>
        <dbReference type="Proteomes" id="UP000515126"/>
    </source>
</evidence>
<name>A0A6P5R1P8_MUSCR</name>
<protein>
    <submittedName>
        <fullName evidence="3 4">Uncharacterized protein LOC110310082</fullName>
    </submittedName>
</protein>
<dbReference type="RefSeq" id="XP_021038445.1">
    <property type="nucleotide sequence ID" value="XM_021182786.2"/>
</dbReference>
<reference evidence="3 4" key="1">
    <citation type="submission" date="2025-04" db="UniProtKB">
        <authorList>
            <consortium name="RefSeq"/>
        </authorList>
    </citation>
    <scope>IDENTIFICATION</scope>
</reference>